<proteinExistence type="predicted"/>
<reference evidence="1 2" key="1">
    <citation type="submission" date="2023-07" db="EMBL/GenBank/DDBJ databases">
        <title>Genomic Encyclopedia of Type Strains, Phase IV (KMG-IV): sequencing the most valuable type-strain genomes for metagenomic binning, comparative biology and taxonomic classification.</title>
        <authorList>
            <person name="Goeker M."/>
        </authorList>
    </citation>
    <scope>NUCLEOTIDE SEQUENCE [LARGE SCALE GENOMIC DNA]</scope>
    <source>
        <strain evidence="1 2">DSM 29005</strain>
    </source>
</reference>
<gene>
    <name evidence="1" type="ORF">J2S19_002451</name>
</gene>
<sequence length="75" mass="8884">MGFIGLMKNISLRLKIQNGLHRIHEEHFSSLENSKWASWAYEEHFLHMMIQNGLHRIYEEHFSSLENSKWASSGL</sequence>
<evidence type="ECO:0000313" key="2">
    <source>
        <dbReference type="Proteomes" id="UP001234495"/>
    </source>
</evidence>
<dbReference type="EMBL" id="JAUSUD010000010">
    <property type="protein sequence ID" value="MDQ0231189.1"/>
    <property type="molecule type" value="Genomic_DNA"/>
</dbReference>
<name>A0ABT9ZFX5_9BACI</name>
<protein>
    <submittedName>
        <fullName evidence="1">Uncharacterized protein</fullName>
    </submittedName>
</protein>
<evidence type="ECO:0000313" key="1">
    <source>
        <dbReference type="EMBL" id="MDQ0231189.1"/>
    </source>
</evidence>
<keyword evidence="2" id="KW-1185">Reference proteome</keyword>
<organism evidence="1 2">
    <name type="scientific">Metabacillus malikii</name>
    <dbReference type="NCBI Taxonomy" id="1504265"/>
    <lineage>
        <taxon>Bacteria</taxon>
        <taxon>Bacillati</taxon>
        <taxon>Bacillota</taxon>
        <taxon>Bacilli</taxon>
        <taxon>Bacillales</taxon>
        <taxon>Bacillaceae</taxon>
        <taxon>Metabacillus</taxon>
    </lineage>
</organism>
<comment type="caution">
    <text evidence="1">The sequence shown here is derived from an EMBL/GenBank/DDBJ whole genome shotgun (WGS) entry which is preliminary data.</text>
</comment>
<accession>A0ABT9ZFX5</accession>
<dbReference type="Proteomes" id="UP001234495">
    <property type="component" value="Unassembled WGS sequence"/>
</dbReference>